<evidence type="ECO:0000256" key="6">
    <source>
        <dbReference type="ARBA" id="ARBA00022723"/>
    </source>
</evidence>
<keyword evidence="5" id="KW-0645">Protease</keyword>
<keyword evidence="7" id="KW-0378">Hydrolase</keyword>
<dbReference type="InterPro" id="IPR001131">
    <property type="entry name" value="Peptidase_M24B_aminopep-P_CS"/>
</dbReference>
<dbReference type="EC" id="3.4.11.9" evidence="4"/>
<comment type="catalytic activity">
    <reaction evidence="1">
        <text>Release of any N-terminal amino acid, including proline, that is linked to proline, even from a dipeptide or tripeptide.</text>
        <dbReference type="EC" id="3.4.11.9"/>
    </reaction>
</comment>
<evidence type="ECO:0000256" key="7">
    <source>
        <dbReference type="ARBA" id="ARBA00022801"/>
    </source>
</evidence>
<dbReference type="Proteomes" id="UP000287330">
    <property type="component" value="Unassembled WGS sequence"/>
</dbReference>
<dbReference type="CDD" id="cd01087">
    <property type="entry name" value="Prolidase"/>
    <property type="match status" value="1"/>
</dbReference>
<sequence>MQPVIPQDEFLQRRERVLSRMPSNTVAIVSGHSELTRSNDTEYPFRQNSYFHYLTGFNEPDAVLVLSKIEGQPRTLLFCQNKDPEAEVWHGLRLGFHNAVHALAVDEGRDIDAFEEDISELLNGASSVLVLMGEDSVLEAQVRDAIDFLRANERKGYSAPHRIEDLRPTLDTMRQFKSSQELAVMREAARISSDAFKRIMKFCKPGAMEYQLEAELQHEFAMQGAPAPAYGIICGGGANACILHYTDNRDVLHDGDLVLVDAGAEYQGYAADITRTFPINGRFSEEQAMIYTIVLKAQQAAFEHIKPGGTLKAATEAAAKVINDELTLLEILSGDAEENFANNRWKKFFIHGLGHWLGLDVHDVGRYKSTDGEPLTFQPGMVLTVEPGIYISRESGVDERWRGIGVRIEDDLIVTEDGFENMTQAVPKTIEEIESWMQNK</sequence>
<dbReference type="OrthoDB" id="9806388at2"/>
<keyword evidence="9" id="KW-0464">Manganese</keyword>
<dbReference type="InterPro" id="IPR001714">
    <property type="entry name" value="Pept_M24_MAP"/>
</dbReference>
<organism evidence="14 15">
    <name type="scientific">Idiomarina fontislapidosi</name>
    <dbReference type="NCBI Taxonomy" id="263723"/>
    <lineage>
        <taxon>Bacteria</taxon>
        <taxon>Pseudomonadati</taxon>
        <taxon>Pseudomonadota</taxon>
        <taxon>Gammaproteobacteria</taxon>
        <taxon>Alteromonadales</taxon>
        <taxon>Idiomarinaceae</taxon>
        <taxon>Idiomarina</taxon>
    </lineage>
</organism>
<dbReference type="RefSeq" id="WP_110574008.1">
    <property type="nucleotide sequence ID" value="NZ_PIPV01000003.1"/>
</dbReference>
<dbReference type="FunFam" id="3.90.230.10:FF:000002">
    <property type="entry name" value="Xaa-Pro aminopeptidase 3"/>
    <property type="match status" value="1"/>
</dbReference>
<dbReference type="GO" id="GO:0070006">
    <property type="term" value="F:metalloaminopeptidase activity"/>
    <property type="evidence" value="ECO:0007669"/>
    <property type="project" value="InterPro"/>
</dbReference>
<dbReference type="InterPro" id="IPR007865">
    <property type="entry name" value="Aminopep_P_N"/>
</dbReference>
<dbReference type="NCBIfam" id="NF008131">
    <property type="entry name" value="PRK10879.1"/>
    <property type="match status" value="1"/>
</dbReference>
<evidence type="ECO:0000256" key="9">
    <source>
        <dbReference type="ARBA" id="ARBA00023211"/>
    </source>
</evidence>
<name>A0A432Y8M9_9GAMM</name>
<gene>
    <name evidence="14" type="ORF">CWE25_06345</name>
</gene>
<evidence type="ECO:0000259" key="13">
    <source>
        <dbReference type="SMART" id="SM01011"/>
    </source>
</evidence>
<reference evidence="15" key="1">
    <citation type="journal article" date="2018" name="Front. Microbiol.">
        <title>Genome-Based Analysis Reveals the Taxonomy and Diversity of the Family Idiomarinaceae.</title>
        <authorList>
            <person name="Liu Y."/>
            <person name="Lai Q."/>
            <person name="Shao Z."/>
        </authorList>
    </citation>
    <scope>NUCLEOTIDE SEQUENCE [LARGE SCALE GENOMIC DNA]</scope>
    <source>
        <strain evidence="15">F23</strain>
    </source>
</reference>
<dbReference type="Gene3D" id="3.40.350.10">
    <property type="entry name" value="Creatinase/prolidase N-terminal domain"/>
    <property type="match status" value="1"/>
</dbReference>
<evidence type="ECO:0000256" key="11">
    <source>
        <dbReference type="ARBA" id="ARBA00075356"/>
    </source>
</evidence>
<dbReference type="PRINTS" id="PR00599">
    <property type="entry name" value="MAPEPTIDASE"/>
</dbReference>
<evidence type="ECO:0000313" key="15">
    <source>
        <dbReference type="Proteomes" id="UP000287330"/>
    </source>
</evidence>
<evidence type="ECO:0000313" key="14">
    <source>
        <dbReference type="EMBL" id="RUO57282.1"/>
    </source>
</evidence>
<dbReference type="Pfam" id="PF00557">
    <property type="entry name" value="Peptidase_M24"/>
    <property type="match status" value="1"/>
</dbReference>
<comment type="cofactor">
    <cofactor evidence="2">
        <name>Mn(2+)</name>
        <dbReference type="ChEBI" id="CHEBI:29035"/>
    </cofactor>
</comment>
<comment type="similarity">
    <text evidence="3">Belongs to the peptidase M24B family.</text>
</comment>
<evidence type="ECO:0000256" key="10">
    <source>
        <dbReference type="ARBA" id="ARBA00069363"/>
    </source>
</evidence>
<keyword evidence="6" id="KW-0479">Metal-binding</keyword>
<keyword evidence="8" id="KW-0482">Metalloprotease</keyword>
<dbReference type="GO" id="GO:0005829">
    <property type="term" value="C:cytosol"/>
    <property type="evidence" value="ECO:0007669"/>
    <property type="project" value="TreeGrafter"/>
</dbReference>
<dbReference type="InterPro" id="IPR000994">
    <property type="entry name" value="Pept_M24"/>
</dbReference>
<dbReference type="GO" id="GO:0006508">
    <property type="term" value="P:proteolysis"/>
    <property type="evidence" value="ECO:0007669"/>
    <property type="project" value="UniProtKB-KW"/>
</dbReference>
<dbReference type="InterPro" id="IPR029149">
    <property type="entry name" value="Creatin/AminoP/Spt16_N"/>
</dbReference>
<evidence type="ECO:0000256" key="2">
    <source>
        <dbReference type="ARBA" id="ARBA00001936"/>
    </source>
</evidence>
<evidence type="ECO:0000256" key="4">
    <source>
        <dbReference type="ARBA" id="ARBA00012574"/>
    </source>
</evidence>
<dbReference type="SUPFAM" id="SSF53092">
    <property type="entry name" value="Creatinase/prolidase N-terminal domain"/>
    <property type="match status" value="1"/>
</dbReference>
<keyword evidence="15" id="KW-1185">Reference proteome</keyword>
<dbReference type="SUPFAM" id="SSF55920">
    <property type="entry name" value="Creatinase/aminopeptidase"/>
    <property type="match status" value="1"/>
</dbReference>
<evidence type="ECO:0000256" key="12">
    <source>
        <dbReference type="ARBA" id="ARBA00081411"/>
    </source>
</evidence>
<evidence type="ECO:0000256" key="3">
    <source>
        <dbReference type="ARBA" id="ARBA00008766"/>
    </source>
</evidence>
<keyword evidence="14" id="KW-0031">Aminopeptidase</keyword>
<evidence type="ECO:0000256" key="5">
    <source>
        <dbReference type="ARBA" id="ARBA00022670"/>
    </source>
</evidence>
<accession>A0A432Y8M9</accession>
<dbReference type="Gene3D" id="3.90.230.10">
    <property type="entry name" value="Creatinase/methionine aminopeptidase superfamily"/>
    <property type="match status" value="1"/>
</dbReference>
<feature type="domain" description="Aminopeptidase P N-terminal" evidence="13">
    <location>
        <begin position="5"/>
        <end position="139"/>
    </location>
</feature>
<evidence type="ECO:0000256" key="8">
    <source>
        <dbReference type="ARBA" id="ARBA00023049"/>
    </source>
</evidence>
<dbReference type="AlphaFoldDB" id="A0A432Y8M9"/>
<protein>
    <recommendedName>
        <fullName evidence="10">Xaa-Pro aminopeptidase</fullName>
        <ecNumber evidence="4">3.4.11.9</ecNumber>
    </recommendedName>
    <alternativeName>
        <fullName evidence="11">Aminopeptidase P II</fullName>
    </alternativeName>
    <alternativeName>
        <fullName evidence="12">X-Pro aminopeptidase</fullName>
    </alternativeName>
</protein>
<dbReference type="GO" id="GO:0030145">
    <property type="term" value="F:manganese ion binding"/>
    <property type="evidence" value="ECO:0007669"/>
    <property type="project" value="InterPro"/>
</dbReference>
<dbReference type="PROSITE" id="PS00491">
    <property type="entry name" value="PROLINE_PEPTIDASE"/>
    <property type="match status" value="1"/>
</dbReference>
<dbReference type="InterPro" id="IPR052433">
    <property type="entry name" value="X-Pro_dipept-like"/>
</dbReference>
<dbReference type="PANTHER" id="PTHR43226">
    <property type="entry name" value="XAA-PRO AMINOPEPTIDASE 3"/>
    <property type="match status" value="1"/>
</dbReference>
<dbReference type="EMBL" id="PIPV01000003">
    <property type="protein sequence ID" value="RUO57282.1"/>
    <property type="molecule type" value="Genomic_DNA"/>
</dbReference>
<comment type="caution">
    <text evidence="14">The sequence shown here is derived from an EMBL/GenBank/DDBJ whole genome shotgun (WGS) entry which is preliminary data.</text>
</comment>
<dbReference type="InterPro" id="IPR036005">
    <property type="entry name" value="Creatinase/aminopeptidase-like"/>
</dbReference>
<evidence type="ECO:0000256" key="1">
    <source>
        <dbReference type="ARBA" id="ARBA00001424"/>
    </source>
</evidence>
<dbReference type="SMART" id="SM01011">
    <property type="entry name" value="AMP_N"/>
    <property type="match status" value="1"/>
</dbReference>
<dbReference type="PANTHER" id="PTHR43226:SF4">
    <property type="entry name" value="XAA-PRO AMINOPEPTIDASE 3"/>
    <property type="match status" value="1"/>
</dbReference>
<dbReference type="Pfam" id="PF05195">
    <property type="entry name" value="AMP_N"/>
    <property type="match status" value="1"/>
</dbReference>
<proteinExistence type="inferred from homology"/>